<feature type="domain" description="Cadherin" evidence="3">
    <location>
        <begin position="367"/>
        <end position="462"/>
    </location>
</feature>
<dbReference type="InterPro" id="IPR050557">
    <property type="entry name" value="RTX_toxin/Mannuronan_C5-epim"/>
</dbReference>
<dbReference type="SUPFAM" id="SSF51120">
    <property type="entry name" value="beta-Roll"/>
    <property type="match status" value="2"/>
</dbReference>
<protein>
    <submittedName>
        <fullName evidence="4">Ca2+-binding RTX toxin-like protein</fullName>
    </submittedName>
</protein>
<keyword evidence="2" id="KW-0964">Secreted</keyword>
<dbReference type="GO" id="GO:0005509">
    <property type="term" value="F:calcium ion binding"/>
    <property type="evidence" value="ECO:0007669"/>
    <property type="project" value="InterPro"/>
</dbReference>
<dbReference type="GO" id="GO:0005576">
    <property type="term" value="C:extracellular region"/>
    <property type="evidence" value="ECO:0007669"/>
    <property type="project" value="UniProtKB-SubCell"/>
</dbReference>
<dbReference type="SMART" id="SM00112">
    <property type="entry name" value="CA"/>
    <property type="match status" value="1"/>
</dbReference>
<dbReference type="GO" id="GO:0007156">
    <property type="term" value="P:homophilic cell adhesion via plasma membrane adhesion molecules"/>
    <property type="evidence" value="ECO:0007669"/>
    <property type="project" value="InterPro"/>
</dbReference>
<dbReference type="EMBL" id="JACHWB010000008">
    <property type="protein sequence ID" value="MBB3021153.1"/>
    <property type="molecule type" value="Genomic_DNA"/>
</dbReference>
<reference evidence="4 5" key="1">
    <citation type="submission" date="2020-08" db="EMBL/GenBank/DDBJ databases">
        <title>The Agave Microbiome: Exploring the role of microbial communities in plant adaptations to desert environments.</title>
        <authorList>
            <person name="Partida-Martinez L.P."/>
        </authorList>
    </citation>
    <scope>NUCLEOTIDE SEQUENCE [LARGE SCALE GENOMIC DNA]</scope>
    <source>
        <strain evidence="4 5">AT3.9</strain>
    </source>
</reference>
<dbReference type="Pfam" id="PF00028">
    <property type="entry name" value="Cadherin"/>
    <property type="match status" value="1"/>
</dbReference>
<accession>A0A7W4VPV8</accession>
<evidence type="ECO:0000313" key="5">
    <source>
        <dbReference type="Proteomes" id="UP000532010"/>
    </source>
</evidence>
<dbReference type="PROSITE" id="PS00330">
    <property type="entry name" value="HEMOLYSIN_CALCIUM"/>
    <property type="match status" value="2"/>
</dbReference>
<organism evidence="4 5">
    <name type="scientific">Microvirga lupini</name>
    <dbReference type="NCBI Taxonomy" id="420324"/>
    <lineage>
        <taxon>Bacteria</taxon>
        <taxon>Pseudomonadati</taxon>
        <taxon>Pseudomonadota</taxon>
        <taxon>Alphaproteobacteria</taxon>
        <taxon>Hyphomicrobiales</taxon>
        <taxon>Methylobacteriaceae</taxon>
        <taxon>Microvirga</taxon>
    </lineage>
</organism>
<dbReference type="InterPro" id="IPR001343">
    <property type="entry name" value="Hemolysn_Ca-bd"/>
</dbReference>
<dbReference type="InterPro" id="IPR002126">
    <property type="entry name" value="Cadherin-like_dom"/>
</dbReference>
<name>A0A7W4VPV8_9HYPH</name>
<dbReference type="InterPro" id="IPR011049">
    <property type="entry name" value="Serralysin-like_metalloprot_C"/>
</dbReference>
<dbReference type="Proteomes" id="UP000532010">
    <property type="component" value="Unassembled WGS sequence"/>
</dbReference>
<evidence type="ECO:0000256" key="1">
    <source>
        <dbReference type="ARBA" id="ARBA00004613"/>
    </source>
</evidence>
<dbReference type="PRINTS" id="PR00313">
    <property type="entry name" value="CABNDNGRPT"/>
</dbReference>
<comment type="caution">
    <text evidence="4">The sequence shown here is derived from an EMBL/GenBank/DDBJ whole genome shotgun (WGS) entry which is preliminary data.</text>
</comment>
<dbReference type="RefSeq" id="WP_183453802.1">
    <property type="nucleotide sequence ID" value="NZ_JACHWB010000008.1"/>
</dbReference>
<comment type="subcellular location">
    <subcellularLocation>
        <location evidence="1">Secreted</location>
    </subcellularLocation>
</comment>
<evidence type="ECO:0000313" key="4">
    <source>
        <dbReference type="EMBL" id="MBB3021153.1"/>
    </source>
</evidence>
<sequence>MANVVVTTPNGFNPYYFNNIVPETLVLIDTETVTVHVDLESGYTIRFVGTDLVIDMDMLNPFISGTVTAVYIEHLENDENGVTTVEDVAITGISVDLADLGGLLVADPSSVEYGYSIMRFLMSGNDSYLGSNGQDVILTGLGNDTVEAGGGIDLIFVGPGAATIDGGDGEDTLNLNNIFSGNPTAAAGVNIDLAALKGTNSDGSALVISGIEHVNGGVGNDTITGNALDNILGGNAGDDFIKGGDGDDILLGDEGNDTLDGGAGDDLFYIGETSQTAFYTGNKVLIGGAGRDQAILNGELSEYTYRFDDAGQLVFTHKASGATYALSGIETIFDGIVERSVDDFRPVVTPSNTAPTSLTLTSGWVWENTNGNKPVGVLGAKDVDGDKLTYSLVDDARGRFKIDGNKLVVAEGANLDYEQAKSHIVIVQVSDGRGGASTQTFTISVRDVAKENVTGGTGADIVKGGSGSDKIGGGLGKDVLTGGKGKDAFVFNTKASKTNVDKITDFNVKDDSIYLDNAMFSKLGKKGSLSSPAKLNKDFFVTGSKAKDKNDYLVYDSKKGVLSYDADGSGKGKAVEIATLSNKAKLTDADFFVI</sequence>
<evidence type="ECO:0000259" key="3">
    <source>
        <dbReference type="PROSITE" id="PS50268"/>
    </source>
</evidence>
<dbReference type="GO" id="GO:0016020">
    <property type="term" value="C:membrane"/>
    <property type="evidence" value="ECO:0007669"/>
    <property type="project" value="InterPro"/>
</dbReference>
<dbReference type="Pfam" id="PF00353">
    <property type="entry name" value="HemolysinCabind"/>
    <property type="match status" value="3"/>
</dbReference>
<proteinExistence type="predicted"/>
<gene>
    <name evidence="4" type="ORF">FHR70_004244</name>
</gene>
<dbReference type="InterPro" id="IPR015919">
    <property type="entry name" value="Cadherin-like_sf"/>
</dbReference>
<evidence type="ECO:0000256" key="2">
    <source>
        <dbReference type="ARBA" id="ARBA00022525"/>
    </source>
</evidence>
<dbReference type="SUPFAM" id="SSF49313">
    <property type="entry name" value="Cadherin-like"/>
    <property type="match status" value="1"/>
</dbReference>
<dbReference type="PROSITE" id="PS50268">
    <property type="entry name" value="CADHERIN_2"/>
    <property type="match status" value="1"/>
</dbReference>
<dbReference type="InterPro" id="IPR018511">
    <property type="entry name" value="Hemolysin-typ_Ca-bd_CS"/>
</dbReference>
<dbReference type="PANTHER" id="PTHR38340">
    <property type="entry name" value="S-LAYER PROTEIN"/>
    <property type="match status" value="1"/>
</dbReference>
<dbReference type="PANTHER" id="PTHR38340:SF1">
    <property type="entry name" value="S-LAYER PROTEIN"/>
    <property type="match status" value="1"/>
</dbReference>
<dbReference type="AlphaFoldDB" id="A0A7W4VPV8"/>
<dbReference type="Gene3D" id="2.150.10.10">
    <property type="entry name" value="Serralysin-like metalloprotease, C-terminal"/>
    <property type="match status" value="3"/>
</dbReference>
<keyword evidence="5" id="KW-1185">Reference proteome</keyword>
<dbReference type="CDD" id="cd11304">
    <property type="entry name" value="Cadherin_repeat"/>
    <property type="match status" value="1"/>
</dbReference>